<dbReference type="EMBL" id="JACVVK020000009">
    <property type="protein sequence ID" value="KAK7505760.1"/>
    <property type="molecule type" value="Genomic_DNA"/>
</dbReference>
<dbReference type="PROSITE" id="PS50904">
    <property type="entry name" value="PRELI_MSF1"/>
    <property type="match status" value="1"/>
</dbReference>
<dbReference type="InterPro" id="IPR006797">
    <property type="entry name" value="PRELI/MSF1_dom"/>
</dbReference>
<comment type="caution">
    <text evidence="3">The sequence shown here is derived from an EMBL/GenBank/DDBJ whole genome shotgun (WGS) entry which is preliminary data.</text>
</comment>
<dbReference type="InterPro" id="IPR037365">
    <property type="entry name" value="Slowmo/Ups"/>
</dbReference>
<organism evidence="3 4">
    <name type="scientific">Batillaria attramentaria</name>
    <dbReference type="NCBI Taxonomy" id="370345"/>
    <lineage>
        <taxon>Eukaryota</taxon>
        <taxon>Metazoa</taxon>
        <taxon>Spiralia</taxon>
        <taxon>Lophotrochozoa</taxon>
        <taxon>Mollusca</taxon>
        <taxon>Gastropoda</taxon>
        <taxon>Caenogastropoda</taxon>
        <taxon>Sorbeoconcha</taxon>
        <taxon>Cerithioidea</taxon>
        <taxon>Batillariidae</taxon>
        <taxon>Batillaria</taxon>
    </lineage>
</organism>
<evidence type="ECO:0000313" key="3">
    <source>
        <dbReference type="EMBL" id="KAK7505760.1"/>
    </source>
</evidence>
<name>A0ABD0M1G2_9CAEN</name>
<evidence type="ECO:0000313" key="4">
    <source>
        <dbReference type="Proteomes" id="UP001519460"/>
    </source>
</evidence>
<evidence type="ECO:0000259" key="2">
    <source>
        <dbReference type="PROSITE" id="PS50904"/>
    </source>
</evidence>
<dbReference type="AlphaFoldDB" id="A0ABD0M1G2"/>
<keyword evidence="1" id="KW-0175">Coiled coil</keyword>
<sequence>MKIWTSEHTFDHPWETVVTAAWRKYPNPHNPAVIGMDVVDRKVDPKGILRSHRLISTAWGLPTWATKLVGMDKVAYASEHSEVDPQNKRFTLRARNVLEYTPHPEDSSKTQLRQEAVVNVYGIPLCSKMESIMTESISKNAGKGRQAMEWVIGKIKVEAQELSTEAMKLSEELSTEARKHFDSVSTEAKKHWDSVLPHVKHTGTTSNSTL</sequence>
<evidence type="ECO:0000256" key="1">
    <source>
        <dbReference type="SAM" id="Coils"/>
    </source>
</evidence>
<accession>A0ABD0M1G2</accession>
<dbReference type="Proteomes" id="UP001519460">
    <property type="component" value="Unassembled WGS sequence"/>
</dbReference>
<dbReference type="Pfam" id="PF04707">
    <property type="entry name" value="PRELI"/>
    <property type="match status" value="1"/>
</dbReference>
<feature type="domain" description="PRELI/MSF1" evidence="2">
    <location>
        <begin position="1"/>
        <end position="160"/>
    </location>
</feature>
<keyword evidence="4" id="KW-1185">Reference proteome</keyword>
<protein>
    <recommendedName>
        <fullName evidence="2">PRELI/MSF1 domain-containing protein</fullName>
    </recommendedName>
</protein>
<dbReference type="PANTHER" id="PTHR11158">
    <property type="entry name" value="MSF1/PX19 RELATED"/>
    <property type="match status" value="1"/>
</dbReference>
<feature type="coiled-coil region" evidence="1">
    <location>
        <begin position="152"/>
        <end position="179"/>
    </location>
</feature>
<reference evidence="3 4" key="1">
    <citation type="journal article" date="2023" name="Sci. Data">
        <title>Genome assembly of the Korean intertidal mud-creeper Batillaria attramentaria.</title>
        <authorList>
            <person name="Patra A.K."/>
            <person name="Ho P.T."/>
            <person name="Jun S."/>
            <person name="Lee S.J."/>
            <person name="Kim Y."/>
            <person name="Won Y.J."/>
        </authorList>
    </citation>
    <scope>NUCLEOTIDE SEQUENCE [LARGE SCALE GENOMIC DNA]</scope>
    <source>
        <strain evidence="3">Wonlab-2016</strain>
    </source>
</reference>
<proteinExistence type="predicted"/>
<gene>
    <name evidence="3" type="ORF">BaRGS_00003031</name>
</gene>